<proteinExistence type="predicted"/>
<protein>
    <submittedName>
        <fullName evidence="1">Uncharacterized protein</fullName>
    </submittedName>
</protein>
<organism evidence="1 2">
    <name type="scientific">Guyanagaster necrorhizus</name>
    <dbReference type="NCBI Taxonomy" id="856835"/>
    <lineage>
        <taxon>Eukaryota</taxon>
        <taxon>Fungi</taxon>
        <taxon>Dikarya</taxon>
        <taxon>Basidiomycota</taxon>
        <taxon>Agaricomycotina</taxon>
        <taxon>Agaricomycetes</taxon>
        <taxon>Agaricomycetidae</taxon>
        <taxon>Agaricales</taxon>
        <taxon>Marasmiineae</taxon>
        <taxon>Physalacriaceae</taxon>
        <taxon>Guyanagaster</taxon>
    </lineage>
</organism>
<dbReference type="EMBL" id="MU250529">
    <property type="protein sequence ID" value="KAG7448701.1"/>
    <property type="molecule type" value="Genomic_DNA"/>
</dbReference>
<accession>A0A9P8AV32</accession>
<evidence type="ECO:0000313" key="1">
    <source>
        <dbReference type="EMBL" id="KAG7448701.1"/>
    </source>
</evidence>
<dbReference type="RefSeq" id="XP_043042201.1">
    <property type="nucleotide sequence ID" value="XM_043182018.1"/>
</dbReference>
<keyword evidence="2" id="KW-1185">Reference proteome</keyword>
<dbReference type="Proteomes" id="UP000812287">
    <property type="component" value="Unassembled WGS sequence"/>
</dbReference>
<evidence type="ECO:0000313" key="2">
    <source>
        <dbReference type="Proteomes" id="UP000812287"/>
    </source>
</evidence>
<dbReference type="GeneID" id="66104314"/>
<dbReference type="AlphaFoldDB" id="A0A9P8AV32"/>
<comment type="caution">
    <text evidence="1">The sequence shown here is derived from an EMBL/GenBank/DDBJ whole genome shotgun (WGS) entry which is preliminary data.</text>
</comment>
<sequence length="83" mass="9291">MWSVMPKYESVVSAGVTGLGTCTTQGICGPVVVRMPHHEVISAEKMVYQGFLEARKRKANTLWRRIVIMPRLDPGLSDFGRNE</sequence>
<reference evidence="1" key="1">
    <citation type="submission" date="2020-11" db="EMBL/GenBank/DDBJ databases">
        <title>Adaptations for nitrogen fixation in a non-lichenized fungal sporocarp promotes dispersal by wood-feeding termites.</title>
        <authorList>
            <consortium name="DOE Joint Genome Institute"/>
            <person name="Koch R.A."/>
            <person name="Yoon G."/>
            <person name="Arayal U."/>
            <person name="Lail K."/>
            <person name="Amirebrahimi M."/>
            <person name="Labutti K."/>
            <person name="Lipzen A."/>
            <person name="Riley R."/>
            <person name="Barry K."/>
            <person name="Henrissat B."/>
            <person name="Grigoriev I.V."/>
            <person name="Herr J.R."/>
            <person name="Aime M.C."/>
        </authorList>
    </citation>
    <scope>NUCLEOTIDE SEQUENCE</scope>
    <source>
        <strain evidence="1">MCA 3950</strain>
    </source>
</reference>
<gene>
    <name evidence="1" type="ORF">BT62DRAFT_722538</name>
</gene>
<name>A0A9P8AV32_9AGAR</name>